<keyword evidence="9" id="KW-1185">Reference proteome</keyword>
<feature type="domain" description="SD-repeat containing protein B" evidence="6">
    <location>
        <begin position="926"/>
        <end position="1004"/>
    </location>
</feature>
<feature type="domain" description="DUF7507" evidence="7">
    <location>
        <begin position="1303"/>
        <end position="1394"/>
    </location>
</feature>
<evidence type="ECO:0000256" key="3">
    <source>
        <dbReference type="ARBA" id="ARBA00022729"/>
    </source>
</evidence>
<evidence type="ECO:0000256" key="4">
    <source>
        <dbReference type="SAM" id="Phobius"/>
    </source>
</evidence>
<organism evidence="8 9">
    <name type="scientific">Lysinibacter cavernae</name>
    <dbReference type="NCBI Taxonomy" id="1640652"/>
    <lineage>
        <taxon>Bacteria</taxon>
        <taxon>Bacillati</taxon>
        <taxon>Actinomycetota</taxon>
        <taxon>Actinomycetes</taxon>
        <taxon>Micrococcales</taxon>
        <taxon>Microbacteriaceae</taxon>
        <taxon>Lysinibacter</taxon>
    </lineage>
</organism>
<dbReference type="InterPro" id="IPR013783">
    <property type="entry name" value="Ig-like_fold"/>
</dbReference>
<evidence type="ECO:0000313" key="9">
    <source>
        <dbReference type="Proteomes" id="UP000541033"/>
    </source>
</evidence>
<keyword evidence="4" id="KW-1133">Transmembrane helix</keyword>
<keyword evidence="4" id="KW-0812">Transmembrane</keyword>
<dbReference type="Proteomes" id="UP000541033">
    <property type="component" value="Unassembled WGS sequence"/>
</dbReference>
<feature type="domain" description="DUF7507" evidence="7">
    <location>
        <begin position="1407"/>
        <end position="1508"/>
    </location>
</feature>
<dbReference type="InterPro" id="IPR047589">
    <property type="entry name" value="DUF11_rpt"/>
</dbReference>
<dbReference type="PANTHER" id="PTHR34819">
    <property type="entry name" value="LARGE CYSTEINE-RICH PERIPLASMIC PROTEIN OMCB"/>
    <property type="match status" value="1"/>
</dbReference>
<name>A0A7X5TTV5_9MICO</name>
<dbReference type="InterPro" id="IPR055354">
    <property type="entry name" value="DUF7507"/>
</dbReference>
<dbReference type="Gene3D" id="2.60.40.10">
    <property type="entry name" value="Immunoglobulins"/>
    <property type="match status" value="1"/>
</dbReference>
<feature type="domain" description="DUF7507" evidence="7">
    <location>
        <begin position="1168"/>
        <end position="1276"/>
    </location>
</feature>
<dbReference type="GO" id="GO:0005576">
    <property type="term" value="C:extracellular region"/>
    <property type="evidence" value="ECO:0007669"/>
    <property type="project" value="UniProtKB-SubCell"/>
</dbReference>
<evidence type="ECO:0000259" key="6">
    <source>
        <dbReference type="Pfam" id="PF17210"/>
    </source>
</evidence>
<evidence type="ECO:0000313" key="8">
    <source>
        <dbReference type="EMBL" id="NIH53693.1"/>
    </source>
</evidence>
<dbReference type="SUPFAM" id="SSF117074">
    <property type="entry name" value="Hypothetical protein PA1324"/>
    <property type="match status" value="1"/>
</dbReference>
<comment type="caution">
    <text evidence="8">The sequence shown here is derived from an EMBL/GenBank/DDBJ whole genome shotgun (WGS) entry which is preliminary data.</text>
</comment>
<comment type="subcellular location">
    <subcellularLocation>
        <location evidence="1">Secreted</location>
    </subcellularLocation>
</comment>
<dbReference type="InterPro" id="IPR033764">
    <property type="entry name" value="Sdr_B"/>
</dbReference>
<dbReference type="InterPro" id="IPR051172">
    <property type="entry name" value="Chlamydia_OmcB"/>
</dbReference>
<dbReference type="EMBL" id="JAAMOX010000001">
    <property type="protein sequence ID" value="NIH53693.1"/>
    <property type="molecule type" value="Genomic_DNA"/>
</dbReference>
<evidence type="ECO:0000256" key="5">
    <source>
        <dbReference type="SAM" id="SignalP"/>
    </source>
</evidence>
<accession>A0A7X5TTV5</accession>
<gene>
    <name evidence="8" type="ORF">FHX76_001561</name>
</gene>
<dbReference type="Pfam" id="PF24346">
    <property type="entry name" value="DUF7507"/>
    <property type="match status" value="4"/>
</dbReference>
<keyword evidence="3 5" id="KW-0732">Signal</keyword>
<proteinExistence type="predicted"/>
<dbReference type="PANTHER" id="PTHR34819:SF3">
    <property type="entry name" value="CELL SURFACE PROTEIN"/>
    <property type="match status" value="1"/>
</dbReference>
<sequence>MVQETLRPPRRFNPLRGLSVAIIAALAMGASVGTASVAQAANGVDITLSVLADGSPAWDDLDTDANGQTNGIVRTNDTVSYNWGIRTGNQPVNNVQFEQRLPAGMTWDSGMANADCAITEAGAMLTCVLDLGADASSSYTVIANVSNTAPRGTVLTTSLTTTLEDSTVETTPTVSTTVVAQPRVDLMIPAVAGIGASTSPEGVDGYVYAIYTGVVSNNTNKAKGNEPIESDFSFQQYADEISSNARLWSWGSSACGVNGQGQQTNGLPYGRTGITGAATALNSATNSGTWTCSQAAPGDPITVSVTGADTSVTSQPQKTIGGSDISSERGYIAAGYVAVWLPLSDLQPTGEKIIKMRIGGFDPNSISGQSNYGVNFEQGSEPGFVPCSNTPAGAYATVGNDNCYTVRLTARAGQSDIGFVRNPTLDTTSANMVNAQAKYQSGEGVVGTDETFYLRSGLGNTGAAPLTNGQLCLRIDPSLLIFDETRPFVLLSGGNPRPLTEATIEFSSQSYASEAELRGNQCDAGPWESSMAAVAGGAEAVTTVRVSFHNDIAPGGSMRFFLPMKALSNPPATVLPAYLVSNWDGRTNWATGTYVSADHSGYGGDRVNQASSLVRTSISSPGVSSAAPGAPVKFEVASTLTLSSQSPTVHDVQIVVNIPSCLEYLSGSAIAINGVDPVFVAADPGPDGVSCTADDANNVSTLTWVLGDWPVGDPLPVLTYEAQVPVNAPVPATLLSSAVISSPDDSSLESYRTSTSGIAVNGFSEFAVAKRAPAEIEVGDPVPYRLSWANRLAAPVGSAELVDILPNAADGRGTTFTGDFTYLETTGSLGVESLWFTNAPLADLQADPHSASIVWSATPLADATAIKVRTIPVVPGGFGYIDLNFDADNSLKGDLLKNSIASTKIEGLSLIIGEAGRTTTKVTASSIGNIVWNDANANGVHDSGEAGVPGITMELSGYSFGPDGVDDGGAGDDEAVSMTTTTDAQGAYSFDGLHSGSYSVTMTDDLAAMGWRLTADPAANPVPVQTFDLGLARSSDPVNVNFGVLEVLPVLTLVKSETAWADSNSNTLRDEGDVLTYGFTVTNTGNDTVTGLGITDVLPGVSAVTCAATTLAAGASTTCSATYTVTEADQLAETLTNEATASATDALGRPVDSNPAEVTVPLDAVRTISLVKTVESVDTDADQLVDEGSVIHYLFTVENTGNTRLLNVDLSDDLAGLSALTCDTATGDPSIAELLPGEGFECRATVDVTVDDVMNGSVDNTAEVTSVDPNDVVVADDDSVTVNTNLILGLDLKKEITGMSDEDGNGLNDAGDIITYQLTVQNTSNVELTDVEIVDSLKGLSALDCDVTDGVLAAGATMVCEATYTVTEQDVYAEEIVNDAYATGKNPSGDAVESLEDTVLQPLDARPSLELIKTIDEVTDADSDGYVDAGDTVTFGFDITNTGNLSMHDVIIDDGLEGLSAITCKDSLATIAPGDTVHCTATYVITEGDEQAREVINTAFATGHPVDAANPLVTSATSTVVQAVEKAPVEAIVPPQKPADEQSKPGGLVVTGTEFGWGALGGALLLILGAGMMIRRRKSVDLS</sequence>
<feature type="transmembrane region" description="Helical" evidence="4">
    <location>
        <begin position="1555"/>
        <end position="1574"/>
    </location>
</feature>
<evidence type="ECO:0000259" key="7">
    <source>
        <dbReference type="Pfam" id="PF24346"/>
    </source>
</evidence>
<reference evidence="8 9" key="1">
    <citation type="submission" date="2020-02" db="EMBL/GenBank/DDBJ databases">
        <title>Sequencing the genomes of 1000 actinobacteria strains.</title>
        <authorList>
            <person name="Klenk H.-P."/>
        </authorList>
    </citation>
    <scope>NUCLEOTIDE SEQUENCE [LARGE SCALE GENOMIC DNA]</scope>
    <source>
        <strain evidence="8 9">DSM 27960</strain>
    </source>
</reference>
<feature type="chain" id="PRO_5031063131" evidence="5">
    <location>
        <begin position="41"/>
        <end position="1583"/>
    </location>
</feature>
<dbReference type="RefSeq" id="WP_167149518.1">
    <property type="nucleotide sequence ID" value="NZ_JAAMOX010000001.1"/>
</dbReference>
<evidence type="ECO:0000256" key="2">
    <source>
        <dbReference type="ARBA" id="ARBA00022525"/>
    </source>
</evidence>
<dbReference type="NCBIfam" id="TIGR01451">
    <property type="entry name" value="B_ant_repeat"/>
    <property type="match status" value="2"/>
</dbReference>
<keyword evidence="4" id="KW-0472">Membrane</keyword>
<feature type="domain" description="DUF7507" evidence="7">
    <location>
        <begin position="1049"/>
        <end position="1153"/>
    </location>
</feature>
<dbReference type="GO" id="GO:0005975">
    <property type="term" value="P:carbohydrate metabolic process"/>
    <property type="evidence" value="ECO:0007669"/>
    <property type="project" value="UniProtKB-ARBA"/>
</dbReference>
<keyword evidence="2" id="KW-0964">Secreted</keyword>
<evidence type="ECO:0000256" key="1">
    <source>
        <dbReference type="ARBA" id="ARBA00004613"/>
    </source>
</evidence>
<protein>
    <submittedName>
        <fullName evidence="8">Putative repeat protein (TIGR01451 family)</fullName>
    </submittedName>
</protein>
<feature type="signal peptide" evidence="5">
    <location>
        <begin position="1"/>
        <end position="40"/>
    </location>
</feature>
<dbReference type="Pfam" id="PF17210">
    <property type="entry name" value="SdrD_B"/>
    <property type="match status" value="1"/>
</dbReference>